<reference evidence="4" key="1">
    <citation type="journal article" date="2019" name="Int. J. Syst. Evol. Microbiol.">
        <title>The Global Catalogue of Microorganisms (GCM) 10K type strain sequencing project: providing services to taxonomists for standard genome sequencing and annotation.</title>
        <authorList>
            <consortium name="The Broad Institute Genomics Platform"/>
            <consortium name="The Broad Institute Genome Sequencing Center for Infectious Disease"/>
            <person name="Wu L."/>
            <person name="Ma J."/>
        </authorList>
    </citation>
    <scope>NUCLEOTIDE SEQUENCE [LARGE SCALE GENOMIC DNA]</scope>
    <source>
        <strain evidence="4">CGMCC 1.18439</strain>
    </source>
</reference>
<organism evidence="3 4">
    <name type="scientific">Deinococcus piscis</name>
    <dbReference type="NCBI Taxonomy" id="394230"/>
    <lineage>
        <taxon>Bacteria</taxon>
        <taxon>Thermotogati</taxon>
        <taxon>Deinococcota</taxon>
        <taxon>Deinococci</taxon>
        <taxon>Deinococcales</taxon>
        <taxon>Deinococcaceae</taxon>
        <taxon>Deinococcus</taxon>
    </lineage>
</organism>
<dbReference type="RefSeq" id="WP_229838906.1">
    <property type="nucleotide sequence ID" value="NZ_BNAL01000009.1"/>
</dbReference>
<keyword evidence="4" id="KW-1185">Reference proteome</keyword>
<accession>A0ABQ3K337</accession>
<dbReference type="PANTHER" id="PTHR36456:SF1">
    <property type="entry name" value="UPF0232 PROTEIN SCO3875"/>
    <property type="match status" value="1"/>
</dbReference>
<evidence type="ECO:0000313" key="4">
    <source>
        <dbReference type="Proteomes" id="UP000632154"/>
    </source>
</evidence>
<dbReference type="PANTHER" id="PTHR36456">
    <property type="entry name" value="UPF0232 PROTEIN SCO3875"/>
    <property type="match status" value="1"/>
</dbReference>
<dbReference type="Pfam" id="PF05258">
    <property type="entry name" value="DciA"/>
    <property type="match status" value="1"/>
</dbReference>
<dbReference type="Proteomes" id="UP000632154">
    <property type="component" value="Unassembled WGS sequence"/>
</dbReference>
<evidence type="ECO:0000256" key="2">
    <source>
        <dbReference type="SAM" id="MobiDB-lite"/>
    </source>
</evidence>
<keyword evidence="1" id="KW-0175">Coiled coil</keyword>
<gene>
    <name evidence="3" type="ORF">GCM10017783_10000</name>
</gene>
<feature type="coiled-coil region" evidence="1">
    <location>
        <begin position="158"/>
        <end position="185"/>
    </location>
</feature>
<proteinExistence type="predicted"/>
<evidence type="ECO:0000313" key="3">
    <source>
        <dbReference type="EMBL" id="GHF99944.1"/>
    </source>
</evidence>
<evidence type="ECO:0000256" key="1">
    <source>
        <dbReference type="SAM" id="Coils"/>
    </source>
</evidence>
<comment type="caution">
    <text evidence="3">The sequence shown here is derived from an EMBL/GenBank/DDBJ whole genome shotgun (WGS) entry which is preliminary data.</text>
</comment>
<dbReference type="EMBL" id="BNAL01000009">
    <property type="protein sequence ID" value="GHF99944.1"/>
    <property type="molecule type" value="Genomic_DNA"/>
</dbReference>
<protein>
    <recommendedName>
        <fullName evidence="5">DUF721 domain-containing protein</fullName>
    </recommendedName>
</protein>
<evidence type="ECO:0008006" key="5">
    <source>
        <dbReference type="Google" id="ProtNLM"/>
    </source>
</evidence>
<feature type="region of interest" description="Disordered" evidence="2">
    <location>
        <begin position="1"/>
        <end position="26"/>
    </location>
</feature>
<dbReference type="InterPro" id="IPR007922">
    <property type="entry name" value="DciA-like"/>
</dbReference>
<name>A0ABQ3K337_9DEIO</name>
<sequence length="320" mass="35394">MNSDRDRPYTPKPSFRTRARSGRREGDLRTVGELMNAALGKNRLGFGVQRAQALLIWPQAVGPDVARLTRARSFQFGTLHIEARDSAAAHHLSMQRHHFQRRLNELLTQQAPPGVTPEQVTEIRFGTGWTDPGEVRRVQAPQLPALAPAEQARAAEVAQAAGEELQEVARRAAEAVAQRRRWREQQGWQPCPVCGEPSPHTPCRPCQLTLREPLVRRAADELMHRPETVLGLEDRLGPTAEQAAHFLAVQGLEGRLKLLALECVQSGGAGDYHEFLEEQCGKLLAVLGRKPLSAVTASDYAALPEQVRQVLLAGRKASQR</sequence>